<evidence type="ECO:0000259" key="1">
    <source>
        <dbReference type="Pfam" id="PF00753"/>
    </source>
</evidence>
<name>I3UNT2_PSEPU</name>
<dbReference type="InterPro" id="IPR036866">
    <property type="entry name" value="RibonucZ/Hydroxyglut_hydro"/>
</dbReference>
<evidence type="ECO:0000313" key="2">
    <source>
        <dbReference type="EMBL" id="AFK67153.1"/>
    </source>
</evidence>
<dbReference type="PATRIC" id="fig|231023.4.peg.322"/>
<gene>
    <name evidence="2" type="ORF">YSA_00697</name>
</gene>
<accession>I3UNT2</accession>
<evidence type="ECO:0000313" key="3">
    <source>
        <dbReference type="Proteomes" id="UP000005268"/>
    </source>
</evidence>
<dbReference type="Pfam" id="PF00753">
    <property type="entry name" value="Lactamase_B"/>
    <property type="match status" value="1"/>
</dbReference>
<dbReference type="KEGG" id="ppi:YSA_00697"/>
<dbReference type="Gene3D" id="3.60.15.10">
    <property type="entry name" value="Ribonuclease Z/Hydroxyacylglutathione hydrolase-like"/>
    <property type="match status" value="1"/>
</dbReference>
<proteinExistence type="predicted"/>
<feature type="domain" description="Metallo-beta-lactamase" evidence="1">
    <location>
        <begin position="3"/>
        <end position="40"/>
    </location>
</feature>
<dbReference type="InterPro" id="IPR001279">
    <property type="entry name" value="Metallo-B-lactamas"/>
</dbReference>
<reference evidence="2 3" key="1">
    <citation type="journal article" date="2012" name="J. Bacteriol.">
        <title>Complete Genome Sequence of the Naphthalene-Degrading Pseudomonas putida Strain ND6.</title>
        <authorList>
            <person name="Li S."/>
            <person name="Zhao H."/>
            <person name="Li Y."/>
            <person name="Niu S."/>
            <person name="Cai B."/>
        </authorList>
    </citation>
    <scope>NUCLEOTIDE SEQUENCE [LARGE SCALE GENOMIC DNA]</scope>
    <source>
        <strain evidence="2 3">ND6</strain>
    </source>
</reference>
<dbReference type="EMBL" id="CP003588">
    <property type="protein sequence ID" value="AFK67153.1"/>
    <property type="molecule type" value="Genomic_DNA"/>
</dbReference>
<organism evidence="2 3">
    <name type="scientific">Pseudomonas putida ND6</name>
    <dbReference type="NCBI Taxonomy" id="231023"/>
    <lineage>
        <taxon>Bacteria</taxon>
        <taxon>Pseudomonadati</taxon>
        <taxon>Pseudomonadota</taxon>
        <taxon>Gammaproteobacteria</taxon>
        <taxon>Pseudomonadales</taxon>
        <taxon>Pseudomonadaceae</taxon>
        <taxon>Pseudomonas</taxon>
    </lineage>
</organism>
<dbReference type="SUPFAM" id="SSF56281">
    <property type="entry name" value="Metallo-hydrolase/oxidoreductase"/>
    <property type="match status" value="1"/>
</dbReference>
<protein>
    <submittedName>
        <fullName evidence="2">Beta-lactamase-like protein</fullName>
    </submittedName>
</protein>
<dbReference type="AlphaFoldDB" id="I3UNT2"/>
<sequence>MREKGLNVQWIIETHVHADHLSAGHYLKEQLSGTLIIGDHITVL</sequence>
<dbReference type="Proteomes" id="UP000005268">
    <property type="component" value="Chromosome"/>
</dbReference>
<dbReference type="HOGENOM" id="CLU_3220906_0_0_6"/>